<dbReference type="PROSITE" id="PS51257">
    <property type="entry name" value="PROKAR_LIPOPROTEIN"/>
    <property type="match status" value="1"/>
</dbReference>
<dbReference type="AlphaFoldDB" id="A0AAW6SZS4"/>
<feature type="chain" id="PRO_5043622230" evidence="3">
    <location>
        <begin position="28"/>
        <end position="314"/>
    </location>
</feature>
<organism evidence="5 6">
    <name type="scientific">Heyndrickxia oleronia</name>
    <dbReference type="NCBI Taxonomy" id="38875"/>
    <lineage>
        <taxon>Bacteria</taxon>
        <taxon>Bacillati</taxon>
        <taxon>Bacillota</taxon>
        <taxon>Bacilli</taxon>
        <taxon>Bacillales</taxon>
        <taxon>Bacillaceae</taxon>
        <taxon>Heyndrickxia</taxon>
    </lineage>
</organism>
<comment type="similarity">
    <text evidence="1">Belongs to the bacterial solute-binding protein 8 family.</text>
</comment>
<sequence>MKKYHLFHWLTAIMLIIFLAGCQSSQSSNEPKKEDTPEQVKAYTVKDDTGKEISFKKPPETVISLQPSNTEILFALGAGDKVIGATEYDNYPEQASKIERVSDSVTINTEKIIALKPDIVIAYTIGDENALKPIEDAGIPVFVIQSASSFEDVYGDIKQISEVMGVKEKGEELITDIRTHINDIENKLKKIEKPKRVYFEISPSPDIYSTGKNTFQQEILQTAGVENIFGDQEGWIKVSEETVIKQNPEIIATTVNYTEGPVAEIKARKGWETIEAIKKDRVYQLDSDIMSRPGPRIAEAVELVAKMAYPEYFK</sequence>
<dbReference type="Pfam" id="PF01497">
    <property type="entry name" value="Peripla_BP_2"/>
    <property type="match status" value="1"/>
</dbReference>
<protein>
    <submittedName>
        <fullName evidence="5">ABC transporter substrate-binding protein</fullName>
    </submittedName>
</protein>
<evidence type="ECO:0000256" key="1">
    <source>
        <dbReference type="ARBA" id="ARBA00008814"/>
    </source>
</evidence>
<dbReference type="EMBL" id="JAROYP010000012">
    <property type="protein sequence ID" value="MDH5162990.1"/>
    <property type="molecule type" value="Genomic_DNA"/>
</dbReference>
<dbReference type="InterPro" id="IPR002491">
    <property type="entry name" value="ABC_transptr_periplasmic_BD"/>
</dbReference>
<comment type="caution">
    <text evidence="5">The sequence shown here is derived from an EMBL/GenBank/DDBJ whole genome shotgun (WGS) entry which is preliminary data.</text>
</comment>
<dbReference type="PROSITE" id="PS50983">
    <property type="entry name" value="FE_B12_PBP"/>
    <property type="match status" value="1"/>
</dbReference>
<dbReference type="InterPro" id="IPR050902">
    <property type="entry name" value="ABC_Transporter_SBP"/>
</dbReference>
<reference evidence="5" key="1">
    <citation type="submission" date="2023-03" db="EMBL/GenBank/DDBJ databases">
        <title>Bacterial isolates from washroom surfaces on a university campus.</title>
        <authorList>
            <person name="Holman D.B."/>
            <person name="Gzyl K.E."/>
            <person name="Taheri A.E."/>
        </authorList>
    </citation>
    <scope>NUCLEOTIDE SEQUENCE</scope>
    <source>
        <strain evidence="5">RD03</strain>
    </source>
</reference>
<feature type="signal peptide" evidence="3">
    <location>
        <begin position="1"/>
        <end position="27"/>
    </location>
</feature>
<dbReference type="RefSeq" id="WP_280617726.1">
    <property type="nucleotide sequence ID" value="NZ_JAROYP010000012.1"/>
</dbReference>
<dbReference type="Proteomes" id="UP001159179">
    <property type="component" value="Unassembled WGS sequence"/>
</dbReference>
<gene>
    <name evidence="5" type="ORF">P5X88_18830</name>
</gene>
<evidence type="ECO:0000259" key="4">
    <source>
        <dbReference type="PROSITE" id="PS50983"/>
    </source>
</evidence>
<dbReference type="GO" id="GO:0071281">
    <property type="term" value="P:cellular response to iron ion"/>
    <property type="evidence" value="ECO:0007669"/>
    <property type="project" value="TreeGrafter"/>
</dbReference>
<evidence type="ECO:0000256" key="3">
    <source>
        <dbReference type="SAM" id="SignalP"/>
    </source>
</evidence>
<dbReference type="InterPro" id="IPR054828">
    <property type="entry name" value="Vit_B12_bind_prot"/>
</dbReference>
<dbReference type="SUPFAM" id="SSF53807">
    <property type="entry name" value="Helical backbone' metal receptor"/>
    <property type="match status" value="1"/>
</dbReference>
<dbReference type="CDD" id="cd01143">
    <property type="entry name" value="YvrC"/>
    <property type="match status" value="1"/>
</dbReference>
<dbReference type="PANTHER" id="PTHR30535:SF34">
    <property type="entry name" value="MOLYBDATE-BINDING PROTEIN MOLA"/>
    <property type="match status" value="1"/>
</dbReference>
<proteinExistence type="inferred from homology"/>
<name>A0AAW6SZS4_9BACI</name>
<evidence type="ECO:0000313" key="6">
    <source>
        <dbReference type="Proteomes" id="UP001159179"/>
    </source>
</evidence>
<dbReference type="PANTHER" id="PTHR30535">
    <property type="entry name" value="VITAMIN B12-BINDING PROTEIN"/>
    <property type="match status" value="1"/>
</dbReference>
<dbReference type="NCBIfam" id="NF038402">
    <property type="entry name" value="TroA_like"/>
    <property type="match status" value="1"/>
</dbReference>
<evidence type="ECO:0000256" key="2">
    <source>
        <dbReference type="ARBA" id="ARBA00022729"/>
    </source>
</evidence>
<evidence type="ECO:0000313" key="5">
    <source>
        <dbReference type="EMBL" id="MDH5162990.1"/>
    </source>
</evidence>
<accession>A0AAW6SZS4</accession>
<keyword evidence="2 3" id="KW-0732">Signal</keyword>
<feature type="domain" description="Fe/B12 periplasmic-binding" evidence="4">
    <location>
        <begin position="61"/>
        <end position="312"/>
    </location>
</feature>
<dbReference type="Gene3D" id="3.40.50.1980">
    <property type="entry name" value="Nitrogenase molybdenum iron protein domain"/>
    <property type="match status" value="2"/>
</dbReference>